<dbReference type="Proteomes" id="UP000198906">
    <property type="component" value="Unassembled WGS sequence"/>
</dbReference>
<keyword evidence="2" id="KW-1185">Reference proteome</keyword>
<organism evidence="1 2">
    <name type="scientific">Micromonospora inyonensis</name>
    <dbReference type="NCBI Taxonomy" id="47866"/>
    <lineage>
        <taxon>Bacteria</taxon>
        <taxon>Bacillati</taxon>
        <taxon>Actinomycetota</taxon>
        <taxon>Actinomycetes</taxon>
        <taxon>Micromonosporales</taxon>
        <taxon>Micromonosporaceae</taxon>
        <taxon>Micromonospora</taxon>
    </lineage>
</organism>
<protein>
    <submittedName>
        <fullName evidence="1">Uncharacterized protein</fullName>
    </submittedName>
</protein>
<evidence type="ECO:0000313" key="1">
    <source>
        <dbReference type="EMBL" id="SCL25826.1"/>
    </source>
</evidence>
<gene>
    <name evidence="1" type="ORF">GA0074694_4336</name>
</gene>
<proteinExistence type="predicted"/>
<dbReference type="EMBL" id="FMHU01000002">
    <property type="protein sequence ID" value="SCL25826.1"/>
    <property type="molecule type" value="Genomic_DNA"/>
</dbReference>
<evidence type="ECO:0000313" key="2">
    <source>
        <dbReference type="Proteomes" id="UP000198906"/>
    </source>
</evidence>
<name>A0A1C6S8S4_9ACTN</name>
<dbReference type="AlphaFoldDB" id="A0A1C6S8S4"/>
<dbReference type="RefSeq" id="WP_091461101.1">
    <property type="nucleotide sequence ID" value="NZ_FMHU01000002.1"/>
</dbReference>
<reference evidence="2" key="1">
    <citation type="submission" date="2016-06" db="EMBL/GenBank/DDBJ databases">
        <authorList>
            <person name="Varghese N."/>
        </authorList>
    </citation>
    <scope>NUCLEOTIDE SEQUENCE [LARGE SCALE GENOMIC DNA]</scope>
    <source>
        <strain evidence="2">DSM 46123</strain>
    </source>
</reference>
<sequence length="180" mass="18948">MHHFAPVGDTVEAAGNTVLVHAGSTGYKTIHLPQAMPRLYETVLYPSDVEMCRNCSQLTNLAFSVGDTRVFRWTSPPRGNIDTLTGSTVEGWAADLDQPGTSSTVTVYRGGPAGVGTYLGEFPTTLHRSDVNDALGITGVHGFRFTLSGCSPGTPIHVYALDPEGGNGDGSAYLGARSCT</sequence>
<dbReference type="STRING" id="47866.GA0074694_4336"/>
<accession>A0A1C6S8S4</accession>